<sequence>MSNPTSNSIGLSEAASRFEAYLDSAPADNPPASPAAPASNAAETEDTVEAPAADDAAIKTPPSDNTEDDSTPDLTLDADNDETVTDEDGDAADDATADDETDDDQAPQAPQSFTVKINGKEETVELKELLSGYSRTADYTRSKMALADEKKAFEPEVHAVKLERQQYSQLLPALVDMLKEGFAEPDWDALADNPTEYIRQERLWRERNDRITAAQQEQERLNTVRENEAKAEMAHAIRNSGAELVKSNPQWKNPQTWAADRAKLIDYGKVLGFSEAELKQTYDHRAIIALDKARRYDELMAKRPKPAPSNGPKPIAAGSAPQQKSRQTSDFTRAKQRLAKTGSVRDAATIFEQLF</sequence>
<feature type="compositionally biased region" description="Polar residues" evidence="1">
    <location>
        <begin position="320"/>
        <end position="331"/>
    </location>
</feature>
<accession>W6RFB2</accession>
<reference evidence="2" key="1">
    <citation type="submission" date="2013-11" db="EMBL/GenBank/DDBJ databases">
        <title>Draft genome sequence of the broad-host-range Rhizobium sp. LPU83 strain, a member of the low-genetic diversity Oregon-like Rhizobium sp. group.</title>
        <authorList>
            <person name="Wibberg D."/>
            <person name="Puehler A."/>
            <person name="Schlueter A."/>
        </authorList>
    </citation>
    <scope>NUCLEOTIDE SEQUENCE [LARGE SCALE GENOMIC DNA]</scope>
    <source>
        <strain evidence="2">LPU83</strain>
    </source>
</reference>
<dbReference type="EMBL" id="HG916852">
    <property type="protein sequence ID" value="CDM57383.1"/>
    <property type="molecule type" value="Genomic_DNA"/>
</dbReference>
<dbReference type="RefSeq" id="WP_037069440.1">
    <property type="nucleotide sequence ID" value="NZ_HG916852.1"/>
</dbReference>
<dbReference type="HOGENOM" id="CLU_780473_0_0_5"/>
<proteinExistence type="predicted"/>
<feature type="region of interest" description="Disordered" evidence="1">
    <location>
        <begin position="20"/>
        <end position="118"/>
    </location>
</feature>
<dbReference type="KEGG" id="rhl:LPU83_1718"/>
<keyword evidence="3" id="KW-1185">Reference proteome</keyword>
<dbReference type="AlphaFoldDB" id="W6RFB2"/>
<evidence type="ECO:0000313" key="2">
    <source>
        <dbReference type="EMBL" id="CDM57383.1"/>
    </source>
</evidence>
<gene>
    <name evidence="2" type="ORF">LPU83_1718</name>
</gene>
<dbReference type="eggNOG" id="ENOG5033MQ2">
    <property type="taxonomic scope" value="Bacteria"/>
</dbReference>
<feature type="compositionally biased region" description="Acidic residues" evidence="1">
    <location>
        <begin position="65"/>
        <end position="105"/>
    </location>
</feature>
<evidence type="ECO:0000313" key="3">
    <source>
        <dbReference type="Proteomes" id="UP000019443"/>
    </source>
</evidence>
<evidence type="ECO:0000256" key="1">
    <source>
        <dbReference type="SAM" id="MobiDB-lite"/>
    </source>
</evidence>
<dbReference type="PATRIC" id="fig|348824.6.peg.1842"/>
<name>W6RFB2_9HYPH</name>
<dbReference type="Proteomes" id="UP000019443">
    <property type="component" value="Chromosome"/>
</dbReference>
<protein>
    <submittedName>
        <fullName evidence="2">Conserved protein</fullName>
    </submittedName>
</protein>
<organism evidence="2 3">
    <name type="scientific">Rhizobium favelukesii</name>
    <dbReference type="NCBI Taxonomy" id="348824"/>
    <lineage>
        <taxon>Bacteria</taxon>
        <taxon>Pseudomonadati</taxon>
        <taxon>Pseudomonadota</taxon>
        <taxon>Alphaproteobacteria</taxon>
        <taxon>Hyphomicrobiales</taxon>
        <taxon>Rhizobiaceae</taxon>
        <taxon>Rhizobium/Agrobacterium group</taxon>
        <taxon>Rhizobium</taxon>
    </lineage>
</organism>
<feature type="region of interest" description="Disordered" evidence="1">
    <location>
        <begin position="302"/>
        <end position="342"/>
    </location>
</feature>